<gene>
    <name evidence="5" type="ORF">ERUC_LOCUS36736</name>
</gene>
<dbReference type="SMART" id="SM00856">
    <property type="entry name" value="PMEI"/>
    <property type="match status" value="1"/>
</dbReference>
<dbReference type="CDD" id="cd15798">
    <property type="entry name" value="PMEI-like_3"/>
    <property type="match status" value="1"/>
</dbReference>
<dbReference type="Gene3D" id="1.20.140.40">
    <property type="entry name" value="Invertase/pectin methylesterase inhibitor family protein"/>
    <property type="match status" value="1"/>
</dbReference>
<dbReference type="InterPro" id="IPR051955">
    <property type="entry name" value="PME_Inhibitor"/>
</dbReference>
<reference evidence="5 6" key="1">
    <citation type="submission" date="2022-03" db="EMBL/GenBank/DDBJ databases">
        <authorList>
            <person name="Macdonald S."/>
            <person name="Ahmed S."/>
            <person name="Newling K."/>
        </authorList>
    </citation>
    <scope>NUCLEOTIDE SEQUENCE [LARGE SCALE GENOMIC DNA]</scope>
</reference>
<protein>
    <recommendedName>
        <fullName evidence="4">Pectinesterase inhibitor domain-containing protein</fullName>
    </recommendedName>
</protein>
<dbReference type="Pfam" id="PF04043">
    <property type="entry name" value="PMEI"/>
    <property type="match status" value="1"/>
</dbReference>
<feature type="signal peptide" evidence="3">
    <location>
        <begin position="1"/>
        <end position="25"/>
    </location>
</feature>
<dbReference type="SUPFAM" id="SSF101148">
    <property type="entry name" value="Plant invertase/pectin methylesterase inhibitor"/>
    <property type="match status" value="1"/>
</dbReference>
<dbReference type="InterPro" id="IPR006501">
    <property type="entry name" value="Pectinesterase_inhib_dom"/>
</dbReference>
<evidence type="ECO:0000256" key="2">
    <source>
        <dbReference type="ARBA" id="ARBA00038471"/>
    </source>
</evidence>
<comment type="similarity">
    <text evidence="2">Belongs to the PMEI family.</text>
</comment>
<feature type="domain" description="Pectinesterase inhibitor" evidence="4">
    <location>
        <begin position="37"/>
        <end position="197"/>
    </location>
</feature>
<dbReference type="PANTHER" id="PTHR31080">
    <property type="entry name" value="PECTINESTERASE INHIBITOR-LIKE"/>
    <property type="match status" value="1"/>
</dbReference>
<evidence type="ECO:0000256" key="1">
    <source>
        <dbReference type="ARBA" id="ARBA00022729"/>
    </source>
</evidence>
<dbReference type="Proteomes" id="UP001642260">
    <property type="component" value="Unassembled WGS sequence"/>
</dbReference>
<keyword evidence="1 3" id="KW-0732">Signal</keyword>
<dbReference type="PANTHER" id="PTHR31080:SF156">
    <property type="entry name" value="PECTINESTERASE INHIBITOR DOMAIN-CONTAINING PROTEIN"/>
    <property type="match status" value="1"/>
</dbReference>
<name>A0ABC8LKN0_ERUVS</name>
<evidence type="ECO:0000313" key="6">
    <source>
        <dbReference type="Proteomes" id="UP001642260"/>
    </source>
</evidence>
<keyword evidence="6" id="KW-1185">Reference proteome</keyword>
<dbReference type="InterPro" id="IPR035513">
    <property type="entry name" value="Invertase/methylesterase_inhib"/>
</dbReference>
<proteinExistence type="inferred from homology"/>
<accession>A0ABC8LKN0</accession>
<organism evidence="5 6">
    <name type="scientific">Eruca vesicaria subsp. sativa</name>
    <name type="common">Garden rocket</name>
    <name type="synonym">Eruca sativa</name>
    <dbReference type="NCBI Taxonomy" id="29727"/>
    <lineage>
        <taxon>Eukaryota</taxon>
        <taxon>Viridiplantae</taxon>
        <taxon>Streptophyta</taxon>
        <taxon>Embryophyta</taxon>
        <taxon>Tracheophyta</taxon>
        <taxon>Spermatophyta</taxon>
        <taxon>Magnoliopsida</taxon>
        <taxon>eudicotyledons</taxon>
        <taxon>Gunneridae</taxon>
        <taxon>Pentapetalae</taxon>
        <taxon>rosids</taxon>
        <taxon>malvids</taxon>
        <taxon>Brassicales</taxon>
        <taxon>Brassicaceae</taxon>
        <taxon>Brassiceae</taxon>
        <taxon>Eruca</taxon>
    </lineage>
</organism>
<evidence type="ECO:0000259" key="4">
    <source>
        <dbReference type="SMART" id="SM00856"/>
    </source>
</evidence>
<sequence length="207" mass="22441">MVSQSHTATLLLFTTFLFISRSISAVHSLPRLNATTNDLDFIRTSCNATLYQDLCFNSLAGYASVVQDSPARLAKIATGVSLSKAKATLAFLSKLSHSASEVKDCVSYLDEAVDSIRDSLRTLRNMSRGGGVAAAESSAETFSSKVNDVQTWMSAALTYEDTCTDEYEEMDVTGEVKTTVYDRVNTLKRFTSNALALVNNYGNNGTP</sequence>
<dbReference type="EMBL" id="CAKOAT010608487">
    <property type="protein sequence ID" value="CAH8384253.1"/>
    <property type="molecule type" value="Genomic_DNA"/>
</dbReference>
<feature type="chain" id="PRO_5044800033" description="Pectinesterase inhibitor domain-containing protein" evidence="3">
    <location>
        <begin position="26"/>
        <end position="207"/>
    </location>
</feature>
<dbReference type="AlphaFoldDB" id="A0ABC8LKN0"/>
<dbReference type="NCBIfam" id="TIGR01614">
    <property type="entry name" value="PME_inhib"/>
    <property type="match status" value="1"/>
</dbReference>
<evidence type="ECO:0000313" key="5">
    <source>
        <dbReference type="EMBL" id="CAH8384253.1"/>
    </source>
</evidence>
<comment type="caution">
    <text evidence="5">The sequence shown here is derived from an EMBL/GenBank/DDBJ whole genome shotgun (WGS) entry which is preliminary data.</text>
</comment>
<evidence type="ECO:0000256" key="3">
    <source>
        <dbReference type="SAM" id="SignalP"/>
    </source>
</evidence>